<organism evidence="1 2">
    <name type="scientific">Neisseria sicca VK64</name>
    <dbReference type="NCBI Taxonomy" id="1095748"/>
    <lineage>
        <taxon>Bacteria</taxon>
        <taxon>Pseudomonadati</taxon>
        <taxon>Pseudomonadota</taxon>
        <taxon>Betaproteobacteria</taxon>
        <taxon>Neisseriales</taxon>
        <taxon>Neisseriaceae</taxon>
        <taxon>Neisseria</taxon>
    </lineage>
</organism>
<dbReference type="AlphaFoldDB" id="I2NN32"/>
<name>I2NN32_NEISI</name>
<accession>I2NN32</accession>
<gene>
    <name evidence="1" type="ORF">HMPREF1051_2399</name>
</gene>
<sequence>MSVDGLVSMFVLVRLVQAQKAGGNRFLEKQGLHRTSLPESVRW</sequence>
<protein>
    <submittedName>
        <fullName evidence="1">Uncharacterized protein</fullName>
    </submittedName>
</protein>
<evidence type="ECO:0000313" key="1">
    <source>
        <dbReference type="EMBL" id="EIG27243.1"/>
    </source>
</evidence>
<dbReference type="EMBL" id="AJMT01000138">
    <property type="protein sequence ID" value="EIG27243.1"/>
    <property type="molecule type" value="Genomic_DNA"/>
</dbReference>
<reference evidence="1 2" key="1">
    <citation type="submission" date="2012-04" db="EMBL/GenBank/DDBJ databases">
        <authorList>
            <person name="Harkins D.M."/>
            <person name="Madupu R."/>
            <person name="Durkin A.S."/>
            <person name="Torralba M."/>
            <person name="Methe B."/>
            <person name="Sutton G.G."/>
            <person name="Nelson K.E."/>
        </authorList>
    </citation>
    <scope>NUCLEOTIDE SEQUENCE [LARGE SCALE GENOMIC DNA]</scope>
    <source>
        <strain evidence="1 2">VK64</strain>
    </source>
</reference>
<dbReference type="Proteomes" id="UP000004473">
    <property type="component" value="Unassembled WGS sequence"/>
</dbReference>
<proteinExistence type="predicted"/>
<comment type="caution">
    <text evidence="1">The sequence shown here is derived from an EMBL/GenBank/DDBJ whole genome shotgun (WGS) entry which is preliminary data.</text>
</comment>
<dbReference type="PATRIC" id="fig|1095748.3.peg.1848"/>
<evidence type="ECO:0000313" key="2">
    <source>
        <dbReference type="Proteomes" id="UP000004473"/>
    </source>
</evidence>